<evidence type="ECO:0000313" key="5">
    <source>
        <dbReference type="Proteomes" id="UP001152622"/>
    </source>
</evidence>
<proteinExistence type="predicted"/>
<sequence length="380" mass="41844">LQVCWSPPILSETGTSNGASVIGYAVCTKGQRIAEVLFPMADFVSIELDRIQCLEAREVIVRTLSIQGESQDSQVATIPSNLLVPPYLQPQPHALPHPQPHPHALPHPEPHPHALPQPHFQSRPPHPIPKSLPPQQPRLPVSAGEPETKEEEPGVRMSQSWDPARSPSPTPLPLYSYTLERPHFPGRRSPSPQRILPQPRGAPIPDTVAKAIAREAAQRAAAESSRERSSLEERNSVGHALHSDEEEEEEEGYESAHVMRRVASVDEFLQGSELGQQIQYSHSEEYHTESSRGSDLSDIMEEDEEELYSEMQLEEGGRRSMGPHGALKVLGSTPSTGHNRDSGQGPPQRQPIMVPSIGQYGPLSSTPFSCVCVLRVTVFM</sequence>
<feature type="region of interest" description="Disordered" evidence="2">
    <location>
        <begin position="87"/>
        <end position="256"/>
    </location>
</feature>
<organism evidence="4 5">
    <name type="scientific">Synaphobranchus kaupii</name>
    <name type="common">Kaup's arrowtooth eel</name>
    <dbReference type="NCBI Taxonomy" id="118154"/>
    <lineage>
        <taxon>Eukaryota</taxon>
        <taxon>Metazoa</taxon>
        <taxon>Chordata</taxon>
        <taxon>Craniata</taxon>
        <taxon>Vertebrata</taxon>
        <taxon>Euteleostomi</taxon>
        <taxon>Actinopterygii</taxon>
        <taxon>Neopterygii</taxon>
        <taxon>Teleostei</taxon>
        <taxon>Anguilliformes</taxon>
        <taxon>Synaphobranchidae</taxon>
        <taxon>Synaphobranchus</taxon>
    </lineage>
</organism>
<keyword evidence="5" id="KW-1185">Reference proteome</keyword>
<dbReference type="OrthoDB" id="4158657at2759"/>
<evidence type="ECO:0000256" key="1">
    <source>
        <dbReference type="ARBA" id="ARBA00022737"/>
    </source>
</evidence>
<dbReference type="FunFam" id="2.60.40.10:FF:000072">
    <property type="entry name" value="RIMS-binding protein 2 isoform X1"/>
    <property type="match status" value="1"/>
</dbReference>
<feature type="domain" description="RIMS-binding protein 1/2/3 Fn3" evidence="3">
    <location>
        <begin position="1"/>
        <end position="83"/>
    </location>
</feature>
<dbReference type="InterPro" id="IPR013783">
    <property type="entry name" value="Ig-like_fold"/>
</dbReference>
<feature type="compositionally biased region" description="Acidic residues" evidence="2">
    <location>
        <begin position="244"/>
        <end position="253"/>
    </location>
</feature>
<feature type="region of interest" description="Disordered" evidence="2">
    <location>
        <begin position="314"/>
        <end position="356"/>
    </location>
</feature>
<dbReference type="GO" id="GO:0045202">
    <property type="term" value="C:synapse"/>
    <property type="evidence" value="ECO:0007669"/>
    <property type="project" value="GOC"/>
</dbReference>
<evidence type="ECO:0000259" key="3">
    <source>
        <dbReference type="Pfam" id="PF25523"/>
    </source>
</evidence>
<evidence type="ECO:0000256" key="2">
    <source>
        <dbReference type="SAM" id="MobiDB-lite"/>
    </source>
</evidence>
<feature type="compositionally biased region" description="Pro residues" evidence="2">
    <location>
        <begin position="87"/>
        <end position="105"/>
    </location>
</feature>
<dbReference type="InterPro" id="IPR057884">
    <property type="entry name" value="FN3_RIM-BP1/2/3"/>
</dbReference>
<dbReference type="Pfam" id="PF25523">
    <property type="entry name" value="Ig_RIMBP2"/>
    <property type="match status" value="1"/>
</dbReference>
<dbReference type="EMBL" id="JAINUF010000011">
    <property type="protein sequence ID" value="KAJ8346560.1"/>
    <property type="molecule type" value="Genomic_DNA"/>
</dbReference>
<evidence type="ECO:0000313" key="4">
    <source>
        <dbReference type="EMBL" id="KAJ8346560.1"/>
    </source>
</evidence>
<accession>A0A9Q1EWV7</accession>
<dbReference type="PANTHER" id="PTHR14234:SF22">
    <property type="entry name" value="RIMS-BINDING PROTEIN 2 ISOFORM X1"/>
    <property type="match status" value="1"/>
</dbReference>
<keyword evidence="1" id="KW-0677">Repeat</keyword>
<feature type="compositionally biased region" description="Pro residues" evidence="2">
    <location>
        <begin position="124"/>
        <end position="137"/>
    </location>
</feature>
<dbReference type="InterPro" id="IPR040325">
    <property type="entry name" value="RIMBP1/2/3"/>
</dbReference>
<feature type="non-terminal residue" evidence="4">
    <location>
        <position position="1"/>
    </location>
</feature>
<dbReference type="AlphaFoldDB" id="A0A9Q1EWV7"/>
<dbReference type="Gene3D" id="2.60.40.10">
    <property type="entry name" value="Immunoglobulins"/>
    <property type="match status" value="1"/>
</dbReference>
<dbReference type="Proteomes" id="UP001152622">
    <property type="component" value="Chromosome 11"/>
</dbReference>
<reference evidence="4" key="1">
    <citation type="journal article" date="2023" name="Science">
        <title>Genome structures resolve the early diversification of teleost fishes.</title>
        <authorList>
            <person name="Parey E."/>
            <person name="Louis A."/>
            <person name="Montfort J."/>
            <person name="Bouchez O."/>
            <person name="Roques C."/>
            <person name="Iampietro C."/>
            <person name="Lluch J."/>
            <person name="Castinel A."/>
            <person name="Donnadieu C."/>
            <person name="Desvignes T."/>
            <person name="Floi Bucao C."/>
            <person name="Jouanno E."/>
            <person name="Wen M."/>
            <person name="Mejri S."/>
            <person name="Dirks R."/>
            <person name="Jansen H."/>
            <person name="Henkel C."/>
            <person name="Chen W.J."/>
            <person name="Zahm M."/>
            <person name="Cabau C."/>
            <person name="Klopp C."/>
            <person name="Thompson A.W."/>
            <person name="Robinson-Rechavi M."/>
            <person name="Braasch I."/>
            <person name="Lecointre G."/>
            <person name="Bobe J."/>
            <person name="Postlethwait J.H."/>
            <person name="Berthelot C."/>
            <person name="Roest Crollius H."/>
            <person name="Guiguen Y."/>
        </authorList>
    </citation>
    <scope>NUCLEOTIDE SEQUENCE</scope>
    <source>
        <strain evidence="4">WJC10195</strain>
    </source>
</reference>
<protein>
    <recommendedName>
        <fullName evidence="3">RIMS-binding protein 1/2/3 Fn3 domain-containing protein</fullName>
    </recommendedName>
</protein>
<feature type="compositionally biased region" description="Basic and acidic residues" evidence="2">
    <location>
        <begin position="224"/>
        <end position="236"/>
    </location>
</feature>
<dbReference type="PANTHER" id="PTHR14234">
    <property type="entry name" value="RIM BINDING PROTEIN-RELATED"/>
    <property type="match status" value="1"/>
</dbReference>
<gene>
    <name evidence="4" type="ORF">SKAU_G00279610</name>
</gene>
<dbReference type="GO" id="GO:0007274">
    <property type="term" value="P:neuromuscular synaptic transmission"/>
    <property type="evidence" value="ECO:0007669"/>
    <property type="project" value="TreeGrafter"/>
</dbReference>
<name>A0A9Q1EWV7_SYNKA</name>
<comment type="caution">
    <text evidence="4">The sequence shown here is derived from an EMBL/GenBank/DDBJ whole genome shotgun (WGS) entry which is preliminary data.</text>
</comment>